<reference evidence="11 12" key="1">
    <citation type="journal article" date="2018" name="IMA Fungus">
        <title>IMA Genome-F 9: Draft genome sequence of Annulohypoxylon stygium, Aspergillus mulundensis, Berkeleyomyces basicola (syn. Thielaviopsis basicola), Ceratocystis smalleyi, two Cercospora beticola strains, Coleophoma cylindrospora, Fusarium fracticaudum, Phialophora cf. hyalina, and Morchella septimelata.</title>
        <authorList>
            <person name="Wingfield B.D."/>
            <person name="Bills G.F."/>
            <person name="Dong Y."/>
            <person name="Huang W."/>
            <person name="Nel W.J."/>
            <person name="Swalarsk-Parry B.S."/>
            <person name="Vaghefi N."/>
            <person name="Wilken P.M."/>
            <person name="An Z."/>
            <person name="de Beer Z.W."/>
            <person name="De Vos L."/>
            <person name="Chen L."/>
            <person name="Duong T.A."/>
            <person name="Gao Y."/>
            <person name="Hammerbacher A."/>
            <person name="Kikkert J.R."/>
            <person name="Li Y."/>
            <person name="Li H."/>
            <person name="Li K."/>
            <person name="Li Q."/>
            <person name="Liu X."/>
            <person name="Ma X."/>
            <person name="Naidoo K."/>
            <person name="Pethybridge S.J."/>
            <person name="Sun J."/>
            <person name="Steenkamp E.T."/>
            <person name="van der Nest M.A."/>
            <person name="van Wyk S."/>
            <person name="Wingfield M.J."/>
            <person name="Xiong C."/>
            <person name="Yue Q."/>
            <person name="Zhang X."/>
        </authorList>
    </citation>
    <scope>NUCLEOTIDE SEQUENCE [LARGE SCALE GENOMIC DNA]</scope>
    <source>
        <strain evidence="11 12">BP 5553</strain>
    </source>
</reference>
<dbReference type="AlphaFoldDB" id="A0A370TP50"/>
<evidence type="ECO:0000256" key="2">
    <source>
        <dbReference type="ARBA" id="ARBA00004651"/>
    </source>
</evidence>
<feature type="transmembrane region" description="Helical" evidence="10">
    <location>
        <begin position="273"/>
        <end position="295"/>
    </location>
</feature>
<protein>
    <recommendedName>
        <fullName evidence="13">Fluoride ion transporter CrcB</fullName>
    </recommendedName>
</protein>
<keyword evidence="4 10" id="KW-0812">Transmembrane</keyword>
<evidence type="ECO:0000256" key="3">
    <source>
        <dbReference type="ARBA" id="ARBA00022475"/>
    </source>
</evidence>
<organism evidence="11 12">
    <name type="scientific">Venustampulla echinocandica</name>
    <dbReference type="NCBI Taxonomy" id="2656787"/>
    <lineage>
        <taxon>Eukaryota</taxon>
        <taxon>Fungi</taxon>
        <taxon>Dikarya</taxon>
        <taxon>Ascomycota</taxon>
        <taxon>Pezizomycotina</taxon>
        <taxon>Leotiomycetes</taxon>
        <taxon>Helotiales</taxon>
        <taxon>Pleuroascaceae</taxon>
        <taxon>Venustampulla</taxon>
    </lineage>
</organism>
<feature type="transmembrane region" description="Helical" evidence="10">
    <location>
        <begin position="204"/>
        <end position="223"/>
    </location>
</feature>
<dbReference type="RefSeq" id="XP_031869957.1">
    <property type="nucleotide sequence ID" value="XM_032013357.1"/>
</dbReference>
<comment type="similarity">
    <text evidence="7">Belongs to the fluoride channel Fluc/FEX (TC 1.A.43) family.</text>
</comment>
<comment type="catalytic activity">
    <reaction evidence="8">
        <text>fluoride(in) = fluoride(out)</text>
        <dbReference type="Rhea" id="RHEA:76159"/>
        <dbReference type="ChEBI" id="CHEBI:17051"/>
    </reaction>
    <physiologicalReaction direction="left-to-right" evidence="8">
        <dbReference type="Rhea" id="RHEA:76160"/>
    </physiologicalReaction>
</comment>
<comment type="subcellular location">
    <subcellularLocation>
        <location evidence="2">Cell membrane</location>
        <topology evidence="2">Multi-pass membrane protein</topology>
    </subcellularLocation>
</comment>
<feature type="region of interest" description="Disordered" evidence="9">
    <location>
        <begin position="24"/>
        <end position="123"/>
    </location>
</feature>
<evidence type="ECO:0000256" key="1">
    <source>
        <dbReference type="ARBA" id="ARBA00002598"/>
    </source>
</evidence>
<evidence type="ECO:0000313" key="12">
    <source>
        <dbReference type="Proteomes" id="UP000254866"/>
    </source>
</evidence>
<dbReference type="Proteomes" id="UP000254866">
    <property type="component" value="Unassembled WGS sequence"/>
</dbReference>
<feature type="compositionally biased region" description="Acidic residues" evidence="9">
    <location>
        <begin position="69"/>
        <end position="80"/>
    </location>
</feature>
<feature type="compositionally biased region" description="Acidic residues" evidence="9">
    <location>
        <begin position="88"/>
        <end position="119"/>
    </location>
</feature>
<comment type="caution">
    <text evidence="11">The sequence shown here is derived from an EMBL/GenBank/DDBJ whole genome shotgun (WGS) entry which is preliminary data.</text>
</comment>
<dbReference type="PANTHER" id="PTHR28259:SF1">
    <property type="entry name" value="FLUORIDE EXPORT PROTEIN 1-RELATED"/>
    <property type="match status" value="1"/>
</dbReference>
<dbReference type="STRING" id="2656787.A0A370TP50"/>
<dbReference type="Pfam" id="PF02537">
    <property type="entry name" value="CRCB"/>
    <property type="match status" value="1"/>
</dbReference>
<dbReference type="InterPro" id="IPR003691">
    <property type="entry name" value="FluC"/>
</dbReference>
<keyword evidence="6 10" id="KW-0472">Membrane</keyword>
<comment type="function">
    <text evidence="1">Fluoride channel required for the rapid expulsion of cytoplasmic fluoride.</text>
</comment>
<dbReference type="PANTHER" id="PTHR28259">
    <property type="entry name" value="FLUORIDE EXPORT PROTEIN 1-RELATED"/>
    <property type="match status" value="1"/>
</dbReference>
<keyword evidence="5 10" id="KW-1133">Transmembrane helix</keyword>
<dbReference type="GO" id="GO:0005886">
    <property type="term" value="C:plasma membrane"/>
    <property type="evidence" value="ECO:0007669"/>
    <property type="project" value="UniProtKB-SubCell"/>
</dbReference>
<proteinExistence type="inferred from homology"/>
<dbReference type="EMBL" id="NPIC01000003">
    <property type="protein sequence ID" value="RDL37301.1"/>
    <property type="molecule type" value="Genomic_DNA"/>
</dbReference>
<name>A0A370TP50_9HELO</name>
<evidence type="ECO:0000313" key="11">
    <source>
        <dbReference type="EMBL" id="RDL37301.1"/>
    </source>
</evidence>
<evidence type="ECO:0000256" key="4">
    <source>
        <dbReference type="ARBA" id="ARBA00022692"/>
    </source>
</evidence>
<dbReference type="OrthoDB" id="409792at2759"/>
<evidence type="ECO:0000256" key="5">
    <source>
        <dbReference type="ARBA" id="ARBA00022989"/>
    </source>
</evidence>
<keyword evidence="12" id="KW-1185">Reference proteome</keyword>
<evidence type="ECO:0008006" key="13">
    <source>
        <dbReference type="Google" id="ProtNLM"/>
    </source>
</evidence>
<evidence type="ECO:0000256" key="10">
    <source>
        <dbReference type="SAM" id="Phobius"/>
    </source>
</evidence>
<evidence type="ECO:0000256" key="9">
    <source>
        <dbReference type="SAM" id="MobiDB-lite"/>
    </source>
</evidence>
<feature type="transmembrane region" description="Helical" evidence="10">
    <location>
        <begin position="172"/>
        <end position="192"/>
    </location>
</feature>
<accession>A0A370TP50</accession>
<evidence type="ECO:0000256" key="8">
    <source>
        <dbReference type="ARBA" id="ARBA00035585"/>
    </source>
</evidence>
<sequence>MPGTVQLLAGYATVTLRPFGTIFPRPASSTSKLRPPPFSGGSQEAKNGTLGPPRRSVQVIDQPQHDEDCPPIDDDFDSTSDPDSLFDSSDDEADTASDADSETPLEEVGNDTDDDDSLFEGEVRQPPEILDRAVIFLAWGVWLGTVFMITWPPDRPSGPAADGDTSWSQETWRGRVLYAIVFSPVGCISRFYASVHLNGISASFPIGTFVVNMFGTIVLGVSWDLQRAPLEAGQIGGVAGCQVLQSVQDGLSGCLTTVSKWVLELSSLKRRHAYFYGAMSVGVALATLVAIMGSLSWTRGFLEPACSI</sequence>
<dbReference type="GeneID" id="43597583"/>
<evidence type="ECO:0000256" key="7">
    <source>
        <dbReference type="ARBA" id="ARBA00035120"/>
    </source>
</evidence>
<keyword evidence="3" id="KW-1003">Cell membrane</keyword>
<feature type="transmembrane region" description="Helical" evidence="10">
    <location>
        <begin position="133"/>
        <end position="152"/>
    </location>
</feature>
<dbReference type="GO" id="GO:1903425">
    <property type="term" value="F:fluoride transmembrane transporter activity"/>
    <property type="evidence" value="ECO:0007669"/>
    <property type="project" value="TreeGrafter"/>
</dbReference>
<gene>
    <name evidence="11" type="ORF">BP5553_04734</name>
</gene>
<evidence type="ECO:0000256" key="6">
    <source>
        <dbReference type="ARBA" id="ARBA00023136"/>
    </source>
</evidence>